<keyword evidence="3" id="KW-1185">Reference proteome</keyword>
<name>E9GF24_DAPPU</name>
<evidence type="ECO:0000313" key="2">
    <source>
        <dbReference type="EMBL" id="EFX81932.1"/>
    </source>
</evidence>
<reference evidence="2 3" key="1">
    <citation type="journal article" date="2011" name="Science">
        <title>The ecoresponsive genome of Daphnia pulex.</title>
        <authorList>
            <person name="Colbourne J.K."/>
            <person name="Pfrender M.E."/>
            <person name="Gilbert D."/>
            <person name="Thomas W.K."/>
            <person name="Tucker A."/>
            <person name="Oakley T.H."/>
            <person name="Tokishita S."/>
            <person name="Aerts A."/>
            <person name="Arnold G.J."/>
            <person name="Basu M.K."/>
            <person name="Bauer D.J."/>
            <person name="Caceres C.E."/>
            <person name="Carmel L."/>
            <person name="Casola C."/>
            <person name="Choi J.H."/>
            <person name="Detter J.C."/>
            <person name="Dong Q."/>
            <person name="Dusheyko S."/>
            <person name="Eads B.D."/>
            <person name="Frohlich T."/>
            <person name="Geiler-Samerotte K.A."/>
            <person name="Gerlach D."/>
            <person name="Hatcher P."/>
            <person name="Jogdeo S."/>
            <person name="Krijgsveld J."/>
            <person name="Kriventseva E.V."/>
            <person name="Kultz D."/>
            <person name="Laforsch C."/>
            <person name="Lindquist E."/>
            <person name="Lopez J."/>
            <person name="Manak J.R."/>
            <person name="Muller J."/>
            <person name="Pangilinan J."/>
            <person name="Patwardhan R.P."/>
            <person name="Pitluck S."/>
            <person name="Pritham E.J."/>
            <person name="Rechtsteiner A."/>
            <person name="Rho M."/>
            <person name="Rogozin I.B."/>
            <person name="Sakarya O."/>
            <person name="Salamov A."/>
            <person name="Schaack S."/>
            <person name="Shapiro H."/>
            <person name="Shiga Y."/>
            <person name="Skalitzky C."/>
            <person name="Smith Z."/>
            <person name="Souvorov A."/>
            <person name="Sung W."/>
            <person name="Tang Z."/>
            <person name="Tsuchiya D."/>
            <person name="Tu H."/>
            <person name="Vos H."/>
            <person name="Wang M."/>
            <person name="Wolf Y.I."/>
            <person name="Yamagata H."/>
            <person name="Yamada T."/>
            <person name="Ye Y."/>
            <person name="Shaw J.R."/>
            <person name="Andrews J."/>
            <person name="Crease T.J."/>
            <person name="Tang H."/>
            <person name="Lucas S.M."/>
            <person name="Robertson H.M."/>
            <person name="Bork P."/>
            <person name="Koonin E.V."/>
            <person name="Zdobnov E.M."/>
            <person name="Grigoriev I.V."/>
            <person name="Lynch M."/>
            <person name="Boore J.L."/>
        </authorList>
    </citation>
    <scope>NUCLEOTIDE SEQUENCE [LARGE SCALE GENOMIC DNA]</scope>
</reference>
<feature type="compositionally biased region" description="Polar residues" evidence="1">
    <location>
        <begin position="14"/>
        <end position="23"/>
    </location>
</feature>
<gene>
    <name evidence="2" type="ORF">DAPPUDRAFT_101991</name>
</gene>
<sequence length="213" mass="24337">MGGWKLCYCEFQDSPRSADSGGNFNWRKRREREAQRSSESTRERKDEEEEEEKEILTTRKRQLNGIGSFLSRLFNDIGVVSENEPLNNEFTTAYRHTRGSQKVIRRPLLPEWRWQRRCCGRPSFSGREWIRRPGRVTAICRSSSTLPPFAAMTGLRGVVTDVDPLPPNYAIATAGGDSGTPETSGGASGIQPCRSRQLLLLLRHFSRELIHRR</sequence>
<proteinExistence type="predicted"/>
<dbReference type="AlphaFoldDB" id="E9GF24"/>
<evidence type="ECO:0000313" key="3">
    <source>
        <dbReference type="Proteomes" id="UP000000305"/>
    </source>
</evidence>
<organism evidence="2 3">
    <name type="scientific">Daphnia pulex</name>
    <name type="common">Water flea</name>
    <dbReference type="NCBI Taxonomy" id="6669"/>
    <lineage>
        <taxon>Eukaryota</taxon>
        <taxon>Metazoa</taxon>
        <taxon>Ecdysozoa</taxon>
        <taxon>Arthropoda</taxon>
        <taxon>Crustacea</taxon>
        <taxon>Branchiopoda</taxon>
        <taxon>Diplostraca</taxon>
        <taxon>Cladocera</taxon>
        <taxon>Anomopoda</taxon>
        <taxon>Daphniidae</taxon>
        <taxon>Daphnia</taxon>
    </lineage>
</organism>
<dbReference type="HOGENOM" id="CLU_1295548_0_0_1"/>
<dbReference type="KEGG" id="dpx:DAPPUDRAFT_101991"/>
<dbReference type="InParanoid" id="E9GF24"/>
<evidence type="ECO:0000256" key="1">
    <source>
        <dbReference type="SAM" id="MobiDB-lite"/>
    </source>
</evidence>
<feature type="region of interest" description="Disordered" evidence="1">
    <location>
        <begin position="13"/>
        <end position="53"/>
    </location>
</feature>
<protein>
    <submittedName>
        <fullName evidence="2">Uncharacterized protein</fullName>
    </submittedName>
</protein>
<dbReference type="EMBL" id="GL732541">
    <property type="protein sequence ID" value="EFX81932.1"/>
    <property type="molecule type" value="Genomic_DNA"/>
</dbReference>
<dbReference type="Proteomes" id="UP000000305">
    <property type="component" value="Unassembled WGS sequence"/>
</dbReference>
<feature type="compositionally biased region" description="Basic and acidic residues" evidence="1">
    <location>
        <begin position="31"/>
        <end position="45"/>
    </location>
</feature>
<accession>E9GF24</accession>